<dbReference type="Proteomes" id="UP001470230">
    <property type="component" value="Unassembled WGS sequence"/>
</dbReference>
<sequence length="714" mass="81484">MGDLEIQEYIEKLEKIQNCLLIFIESENDFEENYQNVVNIFEDQKNILNNRQDFGIIHHILIGISNYHHRGPIFFEKIEKIFLILKDYYTKYFSNMELFELVSSNKRILLHFIKQKMITMNEAIYSRISKERKFTKEYYCYYLKKDIYSFLSIPLEYPEEEAEKVRNGENDTEICQIIRNDMIEEFIIFINKKNFPLNSFIEPSIYETNPFLLKKEDITLIEYAAFFGSLQIFKYLYMNGVELTDSVWLCAIHGDDSEMIHILEDELPHESYDECIKEAMKCHHNHIVNYFLNNLVDEKYNEIIVSYCFHYSNFSFYPKNIDTFYLNDNQEIINCLLEYGKIDFGDFCLNECRKLTHITIPSYVTSIGNFAFEGCLSLKQIAIPPEVTSIGSGAFIRCSSLKQISIPSSISAIKDYTFNLCSSLEQIRIPSSVTYIGNDAFTGCSSLNKVKIPSYLEVIEHGCFRGCKSLKHVKIPSHVVSIKYNAFDHCSSLKKVSIPSSVKFICHHAFSQCFSLAKVTFGTHSSLASINVHAFSDCSSLKEIVIPSSVTSIGDYAFSGCSSLTEITIPPSISSITKGTFYQCYSLTQINLPSSVTSIGPYAFSECRALEDITIPPSVNSIGNYAFEKCTSIKDLVFSSSVISFGNCSFSECSSLTKVTIPYCAMSIGKHIFQECNSLEEISIPCNVNVEDLGINQNVKVIKIEKTSFSCILI</sequence>
<organism evidence="1 2">
    <name type="scientific">Tritrichomonas musculus</name>
    <dbReference type="NCBI Taxonomy" id="1915356"/>
    <lineage>
        <taxon>Eukaryota</taxon>
        <taxon>Metamonada</taxon>
        <taxon>Parabasalia</taxon>
        <taxon>Tritrichomonadida</taxon>
        <taxon>Tritrichomonadidae</taxon>
        <taxon>Tritrichomonas</taxon>
    </lineage>
</organism>
<dbReference type="PANTHER" id="PTHR45661">
    <property type="entry name" value="SURFACE ANTIGEN"/>
    <property type="match status" value="1"/>
</dbReference>
<dbReference type="InterPro" id="IPR053139">
    <property type="entry name" value="Surface_bspA-like"/>
</dbReference>
<proteinExistence type="predicted"/>
<dbReference type="InterPro" id="IPR036770">
    <property type="entry name" value="Ankyrin_rpt-contain_sf"/>
</dbReference>
<dbReference type="SUPFAM" id="SSF52047">
    <property type="entry name" value="RNI-like"/>
    <property type="match status" value="1"/>
</dbReference>
<comment type="caution">
    <text evidence="1">The sequence shown here is derived from an EMBL/GenBank/DDBJ whole genome shotgun (WGS) entry which is preliminary data.</text>
</comment>
<keyword evidence="2" id="KW-1185">Reference proteome</keyword>
<accession>A0ABR2J3B3</accession>
<gene>
    <name evidence="1" type="ORF">M9Y10_007723</name>
</gene>
<dbReference type="InterPro" id="IPR032675">
    <property type="entry name" value="LRR_dom_sf"/>
</dbReference>
<dbReference type="InterPro" id="IPR026906">
    <property type="entry name" value="LRR_5"/>
</dbReference>
<dbReference type="Gene3D" id="3.80.10.10">
    <property type="entry name" value="Ribonuclease Inhibitor"/>
    <property type="match status" value="3"/>
</dbReference>
<dbReference type="PANTHER" id="PTHR45661:SF3">
    <property type="entry name" value="IG-LIKE DOMAIN-CONTAINING PROTEIN"/>
    <property type="match status" value="1"/>
</dbReference>
<protein>
    <submittedName>
        <fullName evidence="1">Uncharacterized protein</fullName>
    </submittedName>
</protein>
<dbReference type="SUPFAM" id="SSF48403">
    <property type="entry name" value="Ankyrin repeat"/>
    <property type="match status" value="1"/>
</dbReference>
<dbReference type="SUPFAM" id="SSF52058">
    <property type="entry name" value="L domain-like"/>
    <property type="match status" value="1"/>
</dbReference>
<evidence type="ECO:0000313" key="2">
    <source>
        <dbReference type="Proteomes" id="UP001470230"/>
    </source>
</evidence>
<reference evidence="1 2" key="1">
    <citation type="submission" date="2024-04" db="EMBL/GenBank/DDBJ databases">
        <title>Tritrichomonas musculus Genome.</title>
        <authorList>
            <person name="Alves-Ferreira E."/>
            <person name="Grigg M."/>
            <person name="Lorenzi H."/>
            <person name="Galac M."/>
        </authorList>
    </citation>
    <scope>NUCLEOTIDE SEQUENCE [LARGE SCALE GENOMIC DNA]</scope>
    <source>
        <strain evidence="1 2">EAF2021</strain>
    </source>
</reference>
<evidence type="ECO:0000313" key="1">
    <source>
        <dbReference type="EMBL" id="KAK8871973.1"/>
    </source>
</evidence>
<name>A0ABR2J3B3_9EUKA</name>
<dbReference type="Gene3D" id="3.40.50.12480">
    <property type="match status" value="1"/>
</dbReference>
<dbReference type="EMBL" id="JAPFFF010000013">
    <property type="protein sequence ID" value="KAK8871973.1"/>
    <property type="molecule type" value="Genomic_DNA"/>
</dbReference>
<dbReference type="Pfam" id="PF13306">
    <property type="entry name" value="LRR_5"/>
    <property type="match status" value="2"/>
</dbReference>